<dbReference type="EnsemblPlants" id="AUR62006745-RA">
    <property type="protein sequence ID" value="AUR62006745-RA:cds"/>
    <property type="gene ID" value="AUR62006745"/>
</dbReference>
<dbReference type="InterPro" id="IPR002885">
    <property type="entry name" value="PPR_rpt"/>
</dbReference>
<dbReference type="Gene3D" id="1.25.40.10">
    <property type="entry name" value="Tetratricopeptide repeat domain"/>
    <property type="match status" value="2"/>
</dbReference>
<reference evidence="4" key="2">
    <citation type="submission" date="2021-03" db="UniProtKB">
        <authorList>
            <consortium name="EnsemblPlants"/>
        </authorList>
    </citation>
    <scope>IDENTIFICATION</scope>
</reference>
<proteinExistence type="inferred from homology"/>
<sequence>MFNQLISLRPLPSVIVFNQLFTAISKLKHLHPHSTIISLFRQLELLGIKYDRHSLGILANCYCHLGRLDLGFSLMAKSLKLGYPPNHYTFGTLINDYIINDKLPQAAQLLNKIVKFGFQPNIVTYGAIFKGLCRIGDNASALTLLTKMRSAGHCKPGLVLLLIVFVRTGLYNSGCREEANGVLTEMLESNIAATVETYNTLVDMFCKDGNVEEAEATLQRMTHRGVAPNIITYNALLDGYCLRGQMENAQKLLGLMEQKRL</sequence>
<feature type="repeat" description="PPR" evidence="3">
    <location>
        <begin position="194"/>
        <end position="228"/>
    </location>
</feature>
<feature type="repeat" description="PPR" evidence="3">
    <location>
        <begin position="229"/>
        <end position="261"/>
    </location>
</feature>
<keyword evidence="2" id="KW-0677">Repeat</keyword>
<organism evidence="4 5">
    <name type="scientific">Chenopodium quinoa</name>
    <name type="common">Quinoa</name>
    <dbReference type="NCBI Taxonomy" id="63459"/>
    <lineage>
        <taxon>Eukaryota</taxon>
        <taxon>Viridiplantae</taxon>
        <taxon>Streptophyta</taxon>
        <taxon>Embryophyta</taxon>
        <taxon>Tracheophyta</taxon>
        <taxon>Spermatophyta</taxon>
        <taxon>Magnoliopsida</taxon>
        <taxon>eudicotyledons</taxon>
        <taxon>Gunneridae</taxon>
        <taxon>Pentapetalae</taxon>
        <taxon>Caryophyllales</taxon>
        <taxon>Chenopodiaceae</taxon>
        <taxon>Chenopodioideae</taxon>
        <taxon>Atripliceae</taxon>
        <taxon>Chenopodium</taxon>
    </lineage>
</organism>
<accession>A0A803L4F6</accession>
<feature type="repeat" description="PPR" evidence="3">
    <location>
        <begin position="51"/>
        <end position="85"/>
    </location>
</feature>
<keyword evidence="5" id="KW-1185">Reference proteome</keyword>
<dbReference type="Gramene" id="AUR62006745-RA">
    <property type="protein sequence ID" value="AUR62006745-RA:cds"/>
    <property type="gene ID" value="AUR62006745"/>
</dbReference>
<dbReference type="AlphaFoldDB" id="A0A803L4F6"/>
<evidence type="ECO:0000313" key="4">
    <source>
        <dbReference type="EnsemblPlants" id="AUR62006745-RA:cds"/>
    </source>
</evidence>
<feature type="repeat" description="PPR" evidence="3">
    <location>
        <begin position="121"/>
        <end position="155"/>
    </location>
</feature>
<dbReference type="NCBIfam" id="TIGR00756">
    <property type="entry name" value="PPR"/>
    <property type="match status" value="2"/>
</dbReference>
<feature type="repeat" description="PPR" evidence="3">
    <location>
        <begin position="86"/>
        <end position="120"/>
    </location>
</feature>
<evidence type="ECO:0008006" key="6">
    <source>
        <dbReference type="Google" id="ProtNLM"/>
    </source>
</evidence>
<evidence type="ECO:0000256" key="1">
    <source>
        <dbReference type="ARBA" id="ARBA00007626"/>
    </source>
</evidence>
<reference evidence="4" key="1">
    <citation type="journal article" date="2017" name="Nature">
        <title>The genome of Chenopodium quinoa.</title>
        <authorList>
            <person name="Jarvis D.E."/>
            <person name="Ho Y.S."/>
            <person name="Lightfoot D.J."/>
            <person name="Schmoeckel S.M."/>
            <person name="Li B."/>
            <person name="Borm T.J.A."/>
            <person name="Ohyanagi H."/>
            <person name="Mineta K."/>
            <person name="Michell C.T."/>
            <person name="Saber N."/>
            <person name="Kharbatia N.M."/>
            <person name="Rupper R.R."/>
            <person name="Sharp A.R."/>
            <person name="Dally N."/>
            <person name="Boughton B.A."/>
            <person name="Woo Y.H."/>
            <person name="Gao G."/>
            <person name="Schijlen E.G.W.M."/>
            <person name="Guo X."/>
            <person name="Momin A.A."/>
            <person name="Negrao S."/>
            <person name="Al-Babili S."/>
            <person name="Gehring C."/>
            <person name="Roessner U."/>
            <person name="Jung C."/>
            <person name="Murphy K."/>
            <person name="Arold S.T."/>
            <person name="Gojobori T."/>
            <person name="van der Linden C.G."/>
            <person name="van Loo E.N."/>
            <person name="Jellen E.N."/>
            <person name="Maughan P.J."/>
            <person name="Tester M."/>
        </authorList>
    </citation>
    <scope>NUCLEOTIDE SEQUENCE [LARGE SCALE GENOMIC DNA]</scope>
    <source>
        <strain evidence="4">cv. PI 614886</strain>
    </source>
</reference>
<evidence type="ECO:0000256" key="2">
    <source>
        <dbReference type="ARBA" id="ARBA00022737"/>
    </source>
</evidence>
<protein>
    <recommendedName>
        <fullName evidence="6">Pentatricopeptide repeat-containing protein</fullName>
    </recommendedName>
</protein>
<name>A0A803L4F6_CHEQI</name>
<dbReference type="Proteomes" id="UP000596660">
    <property type="component" value="Unplaced"/>
</dbReference>
<comment type="similarity">
    <text evidence="1">Belongs to the PPR family. P subfamily.</text>
</comment>
<evidence type="ECO:0000313" key="5">
    <source>
        <dbReference type="Proteomes" id="UP000596660"/>
    </source>
</evidence>
<evidence type="ECO:0000256" key="3">
    <source>
        <dbReference type="PROSITE-ProRule" id="PRU00708"/>
    </source>
</evidence>
<dbReference type="PANTHER" id="PTHR47941">
    <property type="entry name" value="PENTATRICOPEPTIDE REPEAT-CONTAINING PROTEIN 3, MITOCHONDRIAL"/>
    <property type="match status" value="1"/>
</dbReference>
<dbReference type="OMA" id="MRSAGHC"/>
<dbReference type="PROSITE" id="PS51375">
    <property type="entry name" value="PPR"/>
    <property type="match status" value="5"/>
</dbReference>
<dbReference type="InterPro" id="IPR011990">
    <property type="entry name" value="TPR-like_helical_dom_sf"/>
</dbReference>
<dbReference type="Pfam" id="PF13041">
    <property type="entry name" value="PPR_2"/>
    <property type="match status" value="2"/>
</dbReference>